<evidence type="ECO:0000313" key="3">
    <source>
        <dbReference type="Proteomes" id="UP000235145"/>
    </source>
</evidence>
<dbReference type="InterPro" id="IPR009489">
    <property type="entry name" value="PAR1"/>
</dbReference>
<evidence type="ECO:0008006" key="4">
    <source>
        <dbReference type="Google" id="ProtNLM"/>
    </source>
</evidence>
<dbReference type="Proteomes" id="UP000235145">
    <property type="component" value="Unassembled WGS sequence"/>
</dbReference>
<dbReference type="PANTHER" id="PTHR33649">
    <property type="entry name" value="PAR1 PROTEIN"/>
    <property type="match status" value="1"/>
</dbReference>
<dbReference type="AlphaFoldDB" id="A0A9R1WRN9"/>
<comment type="caution">
    <text evidence="2">The sequence shown here is derived from an EMBL/GenBank/DDBJ whole genome shotgun (WGS) entry which is preliminary data.</text>
</comment>
<evidence type="ECO:0000256" key="1">
    <source>
        <dbReference type="SAM" id="SignalP"/>
    </source>
</evidence>
<keyword evidence="1" id="KW-0732">Signal</keyword>
<dbReference type="EMBL" id="NBSK02000009">
    <property type="protein sequence ID" value="KAJ0187600.1"/>
    <property type="molecule type" value="Genomic_DNA"/>
</dbReference>
<protein>
    <recommendedName>
        <fullName evidence="4">PAR1 protein</fullName>
    </recommendedName>
</protein>
<gene>
    <name evidence="2" type="ORF">LSAT_V11C900465350</name>
</gene>
<organism evidence="2 3">
    <name type="scientific">Lactuca sativa</name>
    <name type="common">Garden lettuce</name>
    <dbReference type="NCBI Taxonomy" id="4236"/>
    <lineage>
        <taxon>Eukaryota</taxon>
        <taxon>Viridiplantae</taxon>
        <taxon>Streptophyta</taxon>
        <taxon>Embryophyta</taxon>
        <taxon>Tracheophyta</taxon>
        <taxon>Spermatophyta</taxon>
        <taxon>Magnoliopsida</taxon>
        <taxon>eudicotyledons</taxon>
        <taxon>Gunneridae</taxon>
        <taxon>Pentapetalae</taxon>
        <taxon>asterids</taxon>
        <taxon>campanulids</taxon>
        <taxon>Asterales</taxon>
        <taxon>Asteraceae</taxon>
        <taxon>Cichorioideae</taxon>
        <taxon>Cichorieae</taxon>
        <taxon>Lactucinae</taxon>
        <taxon>Lactuca</taxon>
    </lineage>
</organism>
<accession>A0A9R1WRN9</accession>
<feature type="chain" id="PRO_5040496935" description="PAR1 protein" evidence="1">
    <location>
        <begin position="19"/>
        <end position="214"/>
    </location>
</feature>
<proteinExistence type="predicted"/>
<evidence type="ECO:0000313" key="2">
    <source>
        <dbReference type="EMBL" id="KAJ0187600.1"/>
    </source>
</evidence>
<dbReference type="PANTHER" id="PTHR33649:SF19">
    <property type="entry name" value="PAR1-RELATED"/>
    <property type="match status" value="1"/>
</dbReference>
<feature type="signal peptide" evidence="1">
    <location>
        <begin position="1"/>
        <end position="18"/>
    </location>
</feature>
<name>A0A9R1WRN9_LACSA</name>
<keyword evidence="3" id="KW-1185">Reference proteome</keyword>
<dbReference type="Pfam" id="PF06521">
    <property type="entry name" value="PAR1"/>
    <property type="match status" value="1"/>
</dbReference>
<reference evidence="2 3" key="1">
    <citation type="journal article" date="2017" name="Nat. Commun.">
        <title>Genome assembly with in vitro proximity ligation data and whole-genome triplication in lettuce.</title>
        <authorList>
            <person name="Reyes-Chin-Wo S."/>
            <person name="Wang Z."/>
            <person name="Yang X."/>
            <person name="Kozik A."/>
            <person name="Arikit S."/>
            <person name="Song C."/>
            <person name="Xia L."/>
            <person name="Froenicke L."/>
            <person name="Lavelle D.O."/>
            <person name="Truco M.J."/>
            <person name="Xia R."/>
            <person name="Zhu S."/>
            <person name="Xu C."/>
            <person name="Xu H."/>
            <person name="Xu X."/>
            <person name="Cox K."/>
            <person name="Korf I."/>
            <person name="Meyers B.C."/>
            <person name="Michelmore R.W."/>
        </authorList>
    </citation>
    <scope>NUCLEOTIDE SEQUENCE [LARGE SCALE GENOMIC DNA]</scope>
    <source>
        <strain evidence="3">cv. Salinas</strain>
        <tissue evidence="2">Seedlings</tissue>
    </source>
</reference>
<sequence length="214" mass="23349">MAFILFLLSSLLLQGALGKTTIILINIFLTIISKSFHNGIFFSLGEIICEELPVGLCTFSIASSGKRCILENYINHNENMEYQCKTSEIVVKNMNNWIESDECTNACGVDRKSVGISSDSLLEPRFIARLCSRSCYDNCANIVDLYHNLAIGEGVFLENLCEVHRKMPRRAMSQLLSSGAASGPVSGVDGLISMAEAPSSDENFDSAAYAPTSI</sequence>